<dbReference type="Gene3D" id="3.20.20.80">
    <property type="entry name" value="Glycosidases"/>
    <property type="match status" value="1"/>
</dbReference>
<dbReference type="InterPro" id="IPR002053">
    <property type="entry name" value="Glyco_hydro_25"/>
</dbReference>
<dbReference type="EMBL" id="CP101620">
    <property type="protein sequence ID" value="UTY39511.1"/>
    <property type="molecule type" value="Genomic_DNA"/>
</dbReference>
<dbReference type="PROSITE" id="PS51904">
    <property type="entry name" value="GLYCOSYL_HYDROL_F25_2"/>
    <property type="match status" value="1"/>
</dbReference>
<sequence>MSKYIIDVSKHNGKINLSKAQKYIDGLVARCSYGWTSSNVDEQWENNASQANALGIPLFAYHFCYATNESEAKKEAQLAVDTCKNYNVNVIYYDMEYTDTQGNLTNEMYYKIAKTFCDYIESKGYSVGIYANQDWFKNRLTNEGFSKWTLWLANYGKNNGYDNWNGKLKYNPFGHVLLHQFTSNAKKGVLKGIEGINSEGLDCSLDYGLLETFSKHKSSNDFNIGDKVKVKANSKWYDGQSIASFVFKNEYEIIQIRGDRVVIGKNNKVTGAIALKNLIKAQ</sequence>
<dbReference type="Pfam" id="PF01183">
    <property type="entry name" value="Glyco_hydro_25"/>
    <property type="match status" value="1"/>
</dbReference>
<name>A0ABY5I5M4_9FIRM</name>
<evidence type="ECO:0000256" key="1">
    <source>
        <dbReference type="ARBA" id="ARBA00010646"/>
    </source>
</evidence>
<dbReference type="PANTHER" id="PTHR34135:SF2">
    <property type="entry name" value="LYSOZYME"/>
    <property type="match status" value="1"/>
</dbReference>
<proteinExistence type="inferred from homology"/>
<reference evidence="2" key="1">
    <citation type="submission" date="2022-07" db="EMBL/GenBank/DDBJ databases">
        <title>Faecal culturing of patients with breast cancer.</title>
        <authorList>
            <person name="Teng N.M.Y."/>
            <person name="Kiu R."/>
            <person name="Evans R."/>
            <person name="Baker D.J."/>
            <person name="Zenner C."/>
            <person name="Robinson S.D."/>
            <person name="Hall L.J."/>
        </authorList>
    </citation>
    <scope>NUCLEOTIDE SEQUENCE</scope>
    <source>
        <strain evidence="2">LH1062</strain>
    </source>
</reference>
<organism evidence="2 3">
    <name type="scientific">Allocoprobacillus halotolerans</name>
    <dbReference type="NCBI Taxonomy" id="2944914"/>
    <lineage>
        <taxon>Bacteria</taxon>
        <taxon>Bacillati</taxon>
        <taxon>Bacillota</taxon>
        <taxon>Erysipelotrichia</taxon>
        <taxon>Erysipelotrichales</taxon>
        <taxon>Erysipelotrichaceae</taxon>
        <taxon>Allocoprobacillus</taxon>
    </lineage>
</organism>
<evidence type="ECO:0000313" key="2">
    <source>
        <dbReference type="EMBL" id="UTY39511.1"/>
    </source>
</evidence>
<evidence type="ECO:0000313" key="3">
    <source>
        <dbReference type="Proteomes" id="UP001060112"/>
    </source>
</evidence>
<comment type="similarity">
    <text evidence="1">Belongs to the glycosyl hydrolase 25 family.</text>
</comment>
<dbReference type="InterPro" id="IPR017853">
    <property type="entry name" value="GH"/>
</dbReference>
<dbReference type="RefSeq" id="WP_290140638.1">
    <property type="nucleotide sequence ID" value="NZ_CP101620.1"/>
</dbReference>
<dbReference type="SUPFAM" id="SSF51445">
    <property type="entry name" value="(Trans)glycosidases"/>
    <property type="match status" value="1"/>
</dbReference>
<dbReference type="Proteomes" id="UP001060112">
    <property type="component" value="Chromosome"/>
</dbReference>
<evidence type="ECO:0008006" key="4">
    <source>
        <dbReference type="Google" id="ProtNLM"/>
    </source>
</evidence>
<protein>
    <recommendedName>
        <fullName evidence="4">Glycosyl hydrolase family 25</fullName>
    </recommendedName>
</protein>
<dbReference type="PANTHER" id="PTHR34135">
    <property type="entry name" value="LYSOZYME"/>
    <property type="match status" value="1"/>
</dbReference>
<keyword evidence="3" id="KW-1185">Reference proteome</keyword>
<accession>A0ABY5I5M4</accession>
<gene>
    <name evidence="2" type="ORF">NMU03_01360</name>
</gene>